<evidence type="ECO:0000313" key="2">
    <source>
        <dbReference type="Proteomes" id="UP000260025"/>
    </source>
</evidence>
<proteinExistence type="predicted"/>
<evidence type="ECO:0000313" key="1">
    <source>
        <dbReference type="EMBL" id="RGC18066.1"/>
    </source>
</evidence>
<gene>
    <name evidence="1" type="ORF">DXA38_03645</name>
</gene>
<name>A0A3E2W1Y3_CLOIN</name>
<sequence>MQILILPCNEFLKRIEVILGMPLIFDKHWNTIRKQVMQIKKCLHENFSCAILIHKETVTVAYT</sequence>
<accession>A0A3E2W1Y3</accession>
<protein>
    <submittedName>
        <fullName evidence="1">Uncharacterized protein</fullName>
    </submittedName>
</protein>
<dbReference type="Proteomes" id="UP000260025">
    <property type="component" value="Unassembled WGS sequence"/>
</dbReference>
<organism evidence="1 2">
    <name type="scientific">Clostridium innocuum</name>
    <dbReference type="NCBI Taxonomy" id="1522"/>
    <lineage>
        <taxon>Bacteria</taxon>
        <taxon>Bacillati</taxon>
        <taxon>Bacillota</taxon>
        <taxon>Clostridia</taxon>
        <taxon>Eubacteriales</taxon>
        <taxon>Clostridiaceae</taxon>
        <taxon>Clostridium</taxon>
    </lineage>
</organism>
<dbReference type="AlphaFoldDB" id="A0A3E2W1Y3"/>
<dbReference type="EMBL" id="QVEV01000003">
    <property type="protein sequence ID" value="RGC18066.1"/>
    <property type="molecule type" value="Genomic_DNA"/>
</dbReference>
<comment type="caution">
    <text evidence="1">The sequence shown here is derived from an EMBL/GenBank/DDBJ whole genome shotgun (WGS) entry which is preliminary data.</text>
</comment>
<reference evidence="1 2" key="1">
    <citation type="submission" date="2018-08" db="EMBL/GenBank/DDBJ databases">
        <title>A genome reference for cultivated species of the human gut microbiota.</title>
        <authorList>
            <person name="Zou Y."/>
            <person name="Xue W."/>
            <person name="Luo G."/>
        </authorList>
    </citation>
    <scope>NUCLEOTIDE SEQUENCE [LARGE SCALE GENOMIC DNA]</scope>
    <source>
        <strain evidence="1 2">OF01-2LB</strain>
    </source>
</reference>